<dbReference type="Pfam" id="PF14512">
    <property type="entry name" value="TM1586_NiRdase"/>
    <property type="match status" value="1"/>
</dbReference>
<feature type="domain" description="Putative nitroreductase TM1586" evidence="3">
    <location>
        <begin position="15"/>
        <end position="254"/>
    </location>
</feature>
<sequence>MEKKHIENFIFDRLITDIIRDRKSVRTYKEERLLEDVEMKLKVFISNLTTPLGTRISYDLIHTENLGKNGKIGTYGIIKGSNTYVVAIVPEKGKELLDLGYTFEEIILYATSLGLGTCWLGGTFNRGKLATLVGLKEGDFIPAISPIGYPTDKKRLIETAMRSLASSNKRKDWKELFFKGTFEEIYPYQDNDPFSIALEMVRVAPSASNKQPWRIIKNDRGWHFYLKEDSKYKALGFNIQLIDMGIAMCHFELSLKERDITGRWFEVGENYMEKNSDLQYMISWKEE</sequence>
<evidence type="ECO:0000259" key="3">
    <source>
        <dbReference type="Pfam" id="PF14512"/>
    </source>
</evidence>
<keyword evidence="5" id="KW-1185">Reference proteome</keyword>
<dbReference type="PANTHER" id="PTHR43673:SF10">
    <property type="entry name" value="NADH DEHYDROGENASE_NAD(P)H NITROREDUCTASE XCC3605-RELATED"/>
    <property type="match status" value="1"/>
</dbReference>
<organism evidence="4 5">
    <name type="scientific">Alkaliphilus serpentinus</name>
    <dbReference type="NCBI Taxonomy" id="1482731"/>
    <lineage>
        <taxon>Bacteria</taxon>
        <taxon>Bacillati</taxon>
        <taxon>Bacillota</taxon>
        <taxon>Clostridia</taxon>
        <taxon>Peptostreptococcales</taxon>
        <taxon>Natronincolaceae</taxon>
        <taxon>Alkaliphilus</taxon>
    </lineage>
</organism>
<dbReference type="RefSeq" id="WP_151865276.1">
    <property type="nucleotide sequence ID" value="NZ_WBZB01000013.1"/>
</dbReference>
<keyword evidence="2" id="KW-0560">Oxidoreductase</keyword>
<dbReference type="Gene3D" id="3.40.109.30">
    <property type="entry name" value="putative nitroreductase (tm1586), domain 2"/>
    <property type="match status" value="1"/>
</dbReference>
<evidence type="ECO:0000313" key="4">
    <source>
        <dbReference type="EMBL" id="KAB3531548.1"/>
    </source>
</evidence>
<dbReference type="GO" id="GO:0016491">
    <property type="term" value="F:oxidoreductase activity"/>
    <property type="evidence" value="ECO:0007669"/>
    <property type="project" value="UniProtKB-KW"/>
</dbReference>
<comment type="similarity">
    <text evidence="1">Belongs to the nitroreductase family.</text>
</comment>
<evidence type="ECO:0000256" key="2">
    <source>
        <dbReference type="ARBA" id="ARBA00023002"/>
    </source>
</evidence>
<evidence type="ECO:0000256" key="1">
    <source>
        <dbReference type="ARBA" id="ARBA00007118"/>
    </source>
</evidence>
<dbReference type="Gene3D" id="3.40.109.10">
    <property type="entry name" value="NADH Oxidase"/>
    <property type="match status" value="1"/>
</dbReference>
<dbReference type="InterPro" id="IPR000415">
    <property type="entry name" value="Nitroreductase-like"/>
</dbReference>
<dbReference type="AlphaFoldDB" id="A0A833MAT7"/>
<evidence type="ECO:0000313" key="5">
    <source>
        <dbReference type="Proteomes" id="UP000465601"/>
    </source>
</evidence>
<dbReference type="Proteomes" id="UP000465601">
    <property type="component" value="Unassembled WGS sequence"/>
</dbReference>
<reference evidence="4 5" key="1">
    <citation type="submission" date="2019-10" db="EMBL/GenBank/DDBJ databases">
        <title>Alkaliphilus serpentinus sp. nov. and Alkaliphilus pronyensis sp. nov., two novel anaerobic alkaliphilic species isolated from the serpentinized-hosted hydrothermal field of the Prony Bay (New Caledonia).</title>
        <authorList>
            <person name="Postec A."/>
        </authorList>
    </citation>
    <scope>NUCLEOTIDE SEQUENCE [LARGE SCALE GENOMIC DNA]</scope>
    <source>
        <strain evidence="4 5">LacT</strain>
    </source>
</reference>
<gene>
    <name evidence="4" type="ORF">F8153_05065</name>
</gene>
<protein>
    <submittedName>
        <fullName evidence="4">Nitroreductase</fullName>
    </submittedName>
</protein>
<comment type="caution">
    <text evidence="4">The sequence shown here is derived from an EMBL/GenBank/DDBJ whole genome shotgun (WGS) entry which is preliminary data.</text>
</comment>
<dbReference type="OrthoDB" id="9814075at2"/>
<dbReference type="PANTHER" id="PTHR43673">
    <property type="entry name" value="NAD(P)H NITROREDUCTASE YDGI-RELATED"/>
    <property type="match status" value="1"/>
</dbReference>
<dbReference type="InterPro" id="IPR029478">
    <property type="entry name" value="TM1586_NiRdase"/>
</dbReference>
<dbReference type="EMBL" id="WBZB01000013">
    <property type="protein sequence ID" value="KAB3531548.1"/>
    <property type="molecule type" value="Genomic_DNA"/>
</dbReference>
<name>A0A833MAT7_9FIRM</name>
<accession>A0A833MAT7</accession>
<proteinExistence type="inferred from homology"/>
<dbReference type="SUPFAM" id="SSF55469">
    <property type="entry name" value="FMN-dependent nitroreductase-like"/>
    <property type="match status" value="1"/>
</dbReference>